<feature type="transmembrane region" description="Helical" evidence="6">
    <location>
        <begin position="20"/>
        <end position="39"/>
    </location>
</feature>
<evidence type="ECO:0000256" key="4">
    <source>
        <dbReference type="ARBA" id="ARBA00022989"/>
    </source>
</evidence>
<feature type="transmembrane region" description="Helical" evidence="6">
    <location>
        <begin position="304"/>
        <end position="322"/>
    </location>
</feature>
<feature type="transmembrane region" description="Helical" evidence="6">
    <location>
        <begin position="189"/>
        <end position="213"/>
    </location>
</feature>
<dbReference type="InterPro" id="IPR051449">
    <property type="entry name" value="ABC-2_transporter_component"/>
</dbReference>
<feature type="transmembrane region" description="Helical" evidence="6">
    <location>
        <begin position="142"/>
        <end position="168"/>
    </location>
</feature>
<dbReference type="PANTHER" id="PTHR30294:SF38">
    <property type="entry name" value="TRANSPORT PERMEASE PROTEIN"/>
    <property type="match status" value="1"/>
</dbReference>
<evidence type="ECO:0000256" key="5">
    <source>
        <dbReference type="ARBA" id="ARBA00023136"/>
    </source>
</evidence>
<evidence type="ECO:0000256" key="6">
    <source>
        <dbReference type="SAM" id="Phobius"/>
    </source>
</evidence>
<keyword evidence="9" id="KW-1185">Reference proteome</keyword>
<feature type="domain" description="ABC-2 type transporter transmembrane" evidence="7">
    <location>
        <begin position="20"/>
        <end position="321"/>
    </location>
</feature>
<comment type="subcellular location">
    <subcellularLocation>
        <location evidence="1">Cell membrane</location>
        <topology evidence="1">Multi-pass membrane protein</topology>
    </subcellularLocation>
</comment>
<evidence type="ECO:0000313" key="9">
    <source>
        <dbReference type="Proteomes" id="UP000184375"/>
    </source>
</evidence>
<dbReference type="AlphaFoldDB" id="A0A1M7JY09"/>
<dbReference type="InterPro" id="IPR013525">
    <property type="entry name" value="ABC2_TM"/>
</dbReference>
<feature type="transmembrane region" description="Helical" evidence="6">
    <location>
        <begin position="277"/>
        <end position="297"/>
    </location>
</feature>
<reference evidence="9" key="1">
    <citation type="submission" date="2016-11" db="EMBL/GenBank/DDBJ databases">
        <authorList>
            <person name="Varghese N."/>
            <person name="Submissions S."/>
        </authorList>
    </citation>
    <scope>NUCLEOTIDE SEQUENCE [LARGE SCALE GENOMIC DNA]</scope>
    <source>
        <strain evidence="9">DSM 18802</strain>
    </source>
</reference>
<dbReference type="PANTHER" id="PTHR30294">
    <property type="entry name" value="MEMBRANE COMPONENT OF ABC TRANSPORTER YHHJ-RELATED"/>
    <property type="match status" value="1"/>
</dbReference>
<dbReference type="STRING" id="447595.SAMN05660826_01391"/>
<dbReference type="Proteomes" id="UP000184375">
    <property type="component" value="Unassembled WGS sequence"/>
</dbReference>
<dbReference type="RefSeq" id="WP_073256666.1">
    <property type="nucleotide sequence ID" value="NZ_FRCR01000007.1"/>
</dbReference>
<protein>
    <submittedName>
        <fullName evidence="8">ABC-2 type transport system permease protein</fullName>
    </submittedName>
</protein>
<evidence type="ECO:0000256" key="3">
    <source>
        <dbReference type="ARBA" id="ARBA00022692"/>
    </source>
</evidence>
<dbReference type="GO" id="GO:0140359">
    <property type="term" value="F:ABC-type transporter activity"/>
    <property type="evidence" value="ECO:0007669"/>
    <property type="project" value="InterPro"/>
</dbReference>
<evidence type="ECO:0000256" key="1">
    <source>
        <dbReference type="ARBA" id="ARBA00004651"/>
    </source>
</evidence>
<dbReference type="Pfam" id="PF12698">
    <property type="entry name" value="ABC2_membrane_3"/>
    <property type="match status" value="1"/>
</dbReference>
<gene>
    <name evidence="8" type="ORF">SAMN05660826_01391</name>
</gene>
<name>A0A1M7JY09_9FIRM</name>
<sequence length="333" mass="36917">MRRILNIFKRDLSGSLRDSLLLYMTVAPVILALVLRFFITGADAAALQFAVYKNVEGKVIEELRKYGTVEVFEDKEGVEKRIWGPDDVAGIIKVGNDYRIILEGNESGDTKELSQMIMKDILYPKDIGVNFVVKDLGRKNSLVAVVEAASLFIMLFTLCGAVIGFNIIEEKESQTLSALSVTPMRGYEYIIGKSLTGILLPLILGYILIWLLGIKNIDLGKLFVMTLCGTIIAVLVGFLVGSLSGNQIAGIANLKVLGIILSGSVVGALMLPESKQIFLYWIPTYWSFKGFYGIFIGNISWRQIIIYNAWVVGLSIFILSIIRRIPKLSYKGE</sequence>
<evidence type="ECO:0000313" key="8">
    <source>
        <dbReference type="EMBL" id="SHM57940.1"/>
    </source>
</evidence>
<dbReference type="EMBL" id="FRCR01000007">
    <property type="protein sequence ID" value="SHM57940.1"/>
    <property type="molecule type" value="Genomic_DNA"/>
</dbReference>
<keyword evidence="2" id="KW-1003">Cell membrane</keyword>
<accession>A0A1M7JY09</accession>
<keyword evidence="4 6" id="KW-1133">Transmembrane helix</keyword>
<feature type="transmembrane region" description="Helical" evidence="6">
    <location>
        <begin position="252"/>
        <end position="271"/>
    </location>
</feature>
<keyword evidence="3 6" id="KW-0812">Transmembrane</keyword>
<feature type="transmembrane region" description="Helical" evidence="6">
    <location>
        <begin position="219"/>
        <end position="240"/>
    </location>
</feature>
<proteinExistence type="predicted"/>
<evidence type="ECO:0000256" key="2">
    <source>
        <dbReference type="ARBA" id="ARBA00022475"/>
    </source>
</evidence>
<organism evidence="8 9">
    <name type="scientific">Caldanaerovirga acetigignens</name>
    <dbReference type="NCBI Taxonomy" id="447595"/>
    <lineage>
        <taxon>Bacteria</taxon>
        <taxon>Bacillati</taxon>
        <taxon>Bacillota</taxon>
        <taxon>Clostridia</taxon>
        <taxon>Thermosediminibacterales</taxon>
        <taxon>Thermosediminibacteraceae</taxon>
        <taxon>Caldanaerovirga</taxon>
    </lineage>
</organism>
<dbReference type="GO" id="GO:0005886">
    <property type="term" value="C:plasma membrane"/>
    <property type="evidence" value="ECO:0007669"/>
    <property type="project" value="UniProtKB-SubCell"/>
</dbReference>
<keyword evidence="5 6" id="KW-0472">Membrane</keyword>
<dbReference type="OrthoDB" id="2162283at2"/>
<evidence type="ECO:0000259" key="7">
    <source>
        <dbReference type="Pfam" id="PF12698"/>
    </source>
</evidence>